<dbReference type="AlphaFoldDB" id="A0A0C3CGQ7"/>
<keyword evidence="1" id="KW-0813">Transport</keyword>
<keyword evidence="1" id="KW-0539">Nucleus</keyword>
<keyword evidence="1" id="KW-0811">Translocation</keyword>
<dbReference type="Gene3D" id="1.10.246.140">
    <property type="match status" value="1"/>
</dbReference>
<dbReference type="InterPro" id="IPR018783">
    <property type="entry name" value="TF_ENY2"/>
</dbReference>
<dbReference type="GO" id="GO:0003713">
    <property type="term" value="F:transcription coactivator activity"/>
    <property type="evidence" value="ECO:0007669"/>
    <property type="project" value="UniProtKB-UniRule"/>
</dbReference>
<keyword evidence="1" id="KW-0805">Transcription regulation</keyword>
<comment type="similarity">
    <text evidence="1">Belongs to the ENY2 family.</text>
</comment>
<reference evidence="3" key="2">
    <citation type="submission" date="2015-01" db="EMBL/GenBank/DDBJ databases">
        <title>Evolutionary Origins and Diversification of the Mycorrhizal Mutualists.</title>
        <authorList>
            <consortium name="DOE Joint Genome Institute"/>
            <consortium name="Mycorrhizal Genomics Consortium"/>
            <person name="Kohler A."/>
            <person name="Kuo A."/>
            <person name="Nagy L.G."/>
            <person name="Floudas D."/>
            <person name="Copeland A."/>
            <person name="Barry K.W."/>
            <person name="Cichocki N."/>
            <person name="Veneault-Fourrey C."/>
            <person name="LaButti K."/>
            <person name="Lindquist E.A."/>
            <person name="Lipzen A."/>
            <person name="Lundell T."/>
            <person name="Morin E."/>
            <person name="Murat C."/>
            <person name="Riley R."/>
            <person name="Ohm R."/>
            <person name="Sun H."/>
            <person name="Tunlid A."/>
            <person name="Henrissat B."/>
            <person name="Grigoriev I.V."/>
            <person name="Hibbett D.S."/>
            <person name="Martin F."/>
        </authorList>
    </citation>
    <scope>NUCLEOTIDE SEQUENCE [LARGE SCALE GENOMIC DNA]</scope>
    <source>
        <strain evidence="3">h7</strain>
    </source>
</reference>
<dbReference type="EMBL" id="KN831776">
    <property type="protein sequence ID" value="KIM43344.1"/>
    <property type="molecule type" value="Genomic_DNA"/>
</dbReference>
<dbReference type="GO" id="GO:0070390">
    <property type="term" value="C:transcription export complex 2"/>
    <property type="evidence" value="ECO:0007669"/>
    <property type="project" value="UniProtKB-UniRule"/>
</dbReference>
<dbReference type="GO" id="GO:0005643">
    <property type="term" value="C:nuclear pore"/>
    <property type="evidence" value="ECO:0007669"/>
    <property type="project" value="UniProtKB-UniRule"/>
</dbReference>
<dbReference type="GO" id="GO:0006325">
    <property type="term" value="P:chromatin organization"/>
    <property type="evidence" value="ECO:0007669"/>
    <property type="project" value="UniProtKB-KW"/>
</dbReference>
<keyword evidence="1" id="KW-0509">mRNA transport</keyword>
<keyword evidence="1" id="KW-0156">Chromatin regulator</keyword>
<dbReference type="STRING" id="686832.A0A0C3CGQ7"/>
<dbReference type="GO" id="GO:0071819">
    <property type="term" value="C:DUBm complex"/>
    <property type="evidence" value="ECO:0007669"/>
    <property type="project" value="UniProtKB-UniRule"/>
</dbReference>
<name>A0A0C3CGQ7_HEBCY</name>
<keyword evidence="1" id="KW-0804">Transcription</keyword>
<accession>A0A0C3CGQ7</accession>
<keyword evidence="1" id="KW-0963">Cytoplasm</keyword>
<keyword evidence="1" id="KW-0010">Activator</keyword>
<keyword evidence="3" id="KW-1185">Reference proteome</keyword>
<dbReference type="Pfam" id="PF10163">
    <property type="entry name" value="EnY2"/>
    <property type="match status" value="1"/>
</dbReference>
<gene>
    <name evidence="1" type="primary">SUS1</name>
    <name evidence="2" type="ORF">M413DRAFT_444172</name>
</gene>
<comment type="subunit">
    <text evidence="1">Component of the nuclear pore complex (NPC)-associated TREX-2 complex (transcription and export complex 2), composed of at least SUS1, SAC3, THP1, SEM1, and CDC31. TREX-2 contains 2 SUS1 chains. The TREX-2 complex interacts with the nucleoporin NUP1. Component of the 1.8 MDa SAGA transcription coactivator-HAT complex. SAGA is built of 5 distinct domains with specialized functions. Within the SAGA complex, SUS1, SGF11, SGF73 and UBP8 form an additional subcomplex of SAGA called the DUB module (deubiquitination module). Interacts directly with THP1, SAC3, SGF11, and with the RNA polymerase II.</text>
</comment>
<evidence type="ECO:0000313" key="2">
    <source>
        <dbReference type="EMBL" id="KIM43344.1"/>
    </source>
</evidence>
<organism evidence="2 3">
    <name type="scientific">Hebeloma cylindrosporum</name>
    <dbReference type="NCBI Taxonomy" id="76867"/>
    <lineage>
        <taxon>Eukaryota</taxon>
        <taxon>Fungi</taxon>
        <taxon>Dikarya</taxon>
        <taxon>Basidiomycota</taxon>
        <taxon>Agaricomycotina</taxon>
        <taxon>Agaricomycetes</taxon>
        <taxon>Agaricomycetidae</taxon>
        <taxon>Agaricales</taxon>
        <taxon>Agaricineae</taxon>
        <taxon>Hymenogastraceae</taxon>
        <taxon>Hebeloma</taxon>
    </lineage>
</organism>
<dbReference type="HOGENOM" id="CLU_134052_2_0_1"/>
<dbReference type="GO" id="GO:0000932">
    <property type="term" value="C:P-body"/>
    <property type="evidence" value="ECO:0007669"/>
    <property type="project" value="UniProtKB-SubCell"/>
</dbReference>
<sequence length="93" mass="10700">MPDSDALYGQIRRRLIETGEWDQIRAVMSAKLNESGWSDDVHHRSKELARNMDPLSFARLLGEISPKAQTSIPLAVKRELSTLIRQHVEKQFE</sequence>
<reference evidence="2 3" key="1">
    <citation type="submission" date="2014-04" db="EMBL/GenBank/DDBJ databases">
        <authorList>
            <consortium name="DOE Joint Genome Institute"/>
            <person name="Kuo A."/>
            <person name="Gay G."/>
            <person name="Dore J."/>
            <person name="Kohler A."/>
            <person name="Nagy L.G."/>
            <person name="Floudas D."/>
            <person name="Copeland A."/>
            <person name="Barry K.W."/>
            <person name="Cichocki N."/>
            <person name="Veneault-Fourrey C."/>
            <person name="LaButti K."/>
            <person name="Lindquist E.A."/>
            <person name="Lipzen A."/>
            <person name="Lundell T."/>
            <person name="Morin E."/>
            <person name="Murat C."/>
            <person name="Sun H."/>
            <person name="Tunlid A."/>
            <person name="Henrissat B."/>
            <person name="Grigoriev I.V."/>
            <person name="Hibbett D.S."/>
            <person name="Martin F."/>
            <person name="Nordberg H.P."/>
            <person name="Cantor M.N."/>
            <person name="Hua S.X."/>
        </authorList>
    </citation>
    <scope>NUCLEOTIDE SEQUENCE [LARGE SCALE GENOMIC DNA]</scope>
    <source>
        <strain evidence="3">h7</strain>
    </source>
</reference>
<dbReference type="OrthoDB" id="6221744at2759"/>
<dbReference type="HAMAP" id="MF_03046">
    <property type="entry name" value="ENY2_Sus1"/>
    <property type="match status" value="1"/>
</dbReference>
<dbReference type="GO" id="GO:0006406">
    <property type="term" value="P:mRNA export from nucleus"/>
    <property type="evidence" value="ECO:0007669"/>
    <property type="project" value="UniProtKB-UniRule"/>
</dbReference>
<dbReference type="GO" id="GO:0005654">
    <property type="term" value="C:nucleoplasm"/>
    <property type="evidence" value="ECO:0007669"/>
    <property type="project" value="UniProtKB-SubCell"/>
</dbReference>
<dbReference type="GO" id="GO:0015031">
    <property type="term" value="P:protein transport"/>
    <property type="evidence" value="ECO:0007669"/>
    <property type="project" value="UniProtKB-KW"/>
</dbReference>
<evidence type="ECO:0000313" key="3">
    <source>
        <dbReference type="Proteomes" id="UP000053424"/>
    </source>
</evidence>
<dbReference type="PANTHER" id="PTHR12514">
    <property type="entry name" value="ENHANCER OF YELLOW 2 TRANSCRIPTION FACTOR"/>
    <property type="match status" value="1"/>
</dbReference>
<evidence type="ECO:0000256" key="1">
    <source>
        <dbReference type="HAMAP-Rule" id="MF_03046"/>
    </source>
</evidence>
<protein>
    <recommendedName>
        <fullName evidence="1">Transcription and mRNA export factor SUS1</fullName>
    </recommendedName>
</protein>
<comment type="subcellular location">
    <subcellularLocation>
        <location evidence="1">Nucleus</location>
        <location evidence="1">Nucleoplasm</location>
    </subcellularLocation>
    <subcellularLocation>
        <location evidence="1">Cytoplasm</location>
        <location evidence="1">P-body</location>
    </subcellularLocation>
</comment>
<keyword evidence="1" id="KW-0653">Protein transport</keyword>
<dbReference type="GO" id="GO:0006368">
    <property type="term" value="P:transcription elongation by RNA polymerase II"/>
    <property type="evidence" value="ECO:0007669"/>
    <property type="project" value="UniProtKB-UniRule"/>
</dbReference>
<dbReference type="GO" id="GO:0000124">
    <property type="term" value="C:SAGA complex"/>
    <property type="evidence" value="ECO:0007669"/>
    <property type="project" value="UniProtKB-UniRule"/>
</dbReference>
<comment type="function">
    <text evidence="1">Involved in mRNA export coupled transcription activation by association with both the TREX-2 and the SAGA complexes. At the promoters, SAGA is required for recruitment of the basal transcription machinery. It influences RNA polymerase II transcriptional activity through different activities such as TBP interaction and promoter selectivity, interaction with transcription activators, and chromatin modification through histone acetylation and deubiquitination. Within the SAGA complex, participates to a subcomplex required for deubiquitination of H2B and for the maintenance of steady-state H3 methylation levels. The TREX-2 complex functions in docking export-competent ribonucleoprotein particles (mRNPs) to the nuclear entrance of the nuclear pore complex (nuclear basket). TREX-2 participates in mRNA export and accurate chromatin positioning in the nucleus by tethering genes to the nuclear periphery. May also be involved in cytoplasmic mRNA decay by interaction with components of P-bodies.</text>
</comment>
<proteinExistence type="inferred from homology"/>
<dbReference type="Proteomes" id="UP000053424">
    <property type="component" value="Unassembled WGS sequence"/>
</dbReference>
<dbReference type="InterPro" id="IPR038212">
    <property type="entry name" value="TF_EnY2_sf"/>
</dbReference>